<evidence type="ECO:0000313" key="12">
    <source>
        <dbReference type="Proteomes" id="UP000078237"/>
    </source>
</evidence>
<evidence type="ECO:0000256" key="1">
    <source>
        <dbReference type="ARBA" id="ARBA00004589"/>
    </source>
</evidence>
<dbReference type="GO" id="GO:0005576">
    <property type="term" value="C:extracellular region"/>
    <property type="evidence" value="ECO:0007669"/>
    <property type="project" value="UniProtKB-SubCell"/>
</dbReference>
<comment type="similarity">
    <text evidence="3">Belongs to the RBT5 family.</text>
</comment>
<evidence type="ECO:0000256" key="6">
    <source>
        <dbReference type="ARBA" id="ARBA00022729"/>
    </source>
</evidence>
<evidence type="ECO:0000256" key="5">
    <source>
        <dbReference type="ARBA" id="ARBA00022622"/>
    </source>
</evidence>
<dbReference type="InterPro" id="IPR008427">
    <property type="entry name" value="Extracellular_membr_CFEM_dom"/>
</dbReference>
<keyword evidence="7" id="KW-1015">Disulfide bond</keyword>
<keyword evidence="6 9" id="KW-0732">Signal</keyword>
<feature type="domain" description="CFEM" evidence="10">
    <location>
        <begin position="65"/>
        <end position="121"/>
    </location>
</feature>
<dbReference type="GO" id="GO:0098552">
    <property type="term" value="C:side of membrane"/>
    <property type="evidence" value="ECO:0007669"/>
    <property type="project" value="UniProtKB-KW"/>
</dbReference>
<dbReference type="VEuPathDB" id="FungiDB:MMYC01_205400"/>
<dbReference type="EMBL" id="LCTW02000177">
    <property type="protein sequence ID" value="KXX77100.1"/>
    <property type="molecule type" value="Genomic_DNA"/>
</dbReference>
<sequence>MQLSIAKSLLFLLPLAAAPLAQAQDLGDAFNDAADAISDAADGVSDAANSVSDFFGEGGPAARIGSFPECARDCLRSVASDLDCQSASDINCLCGNDNGVTWDNRVAQCNSNTTEGACDQNAMNQIDLDGICSAIDGVDSAIQETGDAFGRLLGLDDENAAGHAKAAGKVTLGVLAAVAGYAAMLL</sequence>
<keyword evidence="4" id="KW-0964">Secreted</keyword>
<evidence type="ECO:0000256" key="7">
    <source>
        <dbReference type="ARBA" id="ARBA00023157"/>
    </source>
</evidence>
<organism evidence="11 12">
    <name type="scientific">Madurella mycetomatis</name>
    <dbReference type="NCBI Taxonomy" id="100816"/>
    <lineage>
        <taxon>Eukaryota</taxon>
        <taxon>Fungi</taxon>
        <taxon>Dikarya</taxon>
        <taxon>Ascomycota</taxon>
        <taxon>Pezizomycotina</taxon>
        <taxon>Sordariomycetes</taxon>
        <taxon>Sordariomycetidae</taxon>
        <taxon>Sordariales</taxon>
        <taxon>Sordariales incertae sedis</taxon>
        <taxon>Madurella</taxon>
    </lineage>
</organism>
<dbReference type="Pfam" id="PF05730">
    <property type="entry name" value="CFEM"/>
    <property type="match status" value="1"/>
</dbReference>
<keyword evidence="5" id="KW-0325">Glycoprotein</keyword>
<evidence type="ECO:0000256" key="2">
    <source>
        <dbReference type="ARBA" id="ARBA00004613"/>
    </source>
</evidence>
<comment type="caution">
    <text evidence="11">The sequence shown here is derived from an EMBL/GenBank/DDBJ whole genome shotgun (WGS) entry which is preliminary data.</text>
</comment>
<evidence type="ECO:0000256" key="4">
    <source>
        <dbReference type="ARBA" id="ARBA00022525"/>
    </source>
</evidence>
<gene>
    <name evidence="11" type="ORF">MMYC01_205400</name>
</gene>
<feature type="signal peptide" evidence="9">
    <location>
        <begin position="1"/>
        <end position="23"/>
    </location>
</feature>
<evidence type="ECO:0000313" key="11">
    <source>
        <dbReference type="EMBL" id="KXX77100.1"/>
    </source>
</evidence>
<feature type="chain" id="PRO_5008043539" description="CFEM domain-containing protein" evidence="9">
    <location>
        <begin position="24"/>
        <end position="186"/>
    </location>
</feature>
<evidence type="ECO:0000256" key="8">
    <source>
        <dbReference type="ARBA" id="ARBA00023288"/>
    </source>
</evidence>
<keyword evidence="8" id="KW-0449">Lipoprotein</keyword>
<evidence type="ECO:0000256" key="3">
    <source>
        <dbReference type="ARBA" id="ARBA00010031"/>
    </source>
</evidence>
<reference evidence="11 12" key="1">
    <citation type="journal article" date="2016" name="Genome Announc.">
        <title>Genome Sequence of Madurella mycetomatis mm55, Isolated from a Human Mycetoma Case in Sudan.</title>
        <authorList>
            <person name="Smit S."/>
            <person name="Derks M.F."/>
            <person name="Bervoets S."/>
            <person name="Fahal A."/>
            <person name="van Leeuwen W."/>
            <person name="van Belkum A."/>
            <person name="van de Sande W.W."/>
        </authorList>
    </citation>
    <scope>NUCLEOTIDE SEQUENCE [LARGE SCALE GENOMIC DNA]</scope>
    <source>
        <strain evidence="12">mm55</strain>
    </source>
</reference>
<name>A0A175W1J4_9PEZI</name>
<keyword evidence="12" id="KW-1185">Reference proteome</keyword>
<proteinExistence type="inferred from homology"/>
<evidence type="ECO:0000259" key="10">
    <source>
        <dbReference type="Pfam" id="PF05730"/>
    </source>
</evidence>
<accession>A0A175W1J4</accession>
<keyword evidence="5" id="KW-0336">GPI-anchor</keyword>
<comment type="subcellular location">
    <subcellularLocation>
        <location evidence="1">Membrane</location>
        <topology evidence="1">Lipid-anchor</topology>
        <topology evidence="1">GPI-anchor</topology>
    </subcellularLocation>
    <subcellularLocation>
        <location evidence="2">Secreted</location>
    </subcellularLocation>
</comment>
<dbReference type="AlphaFoldDB" id="A0A175W1J4"/>
<evidence type="ECO:0000256" key="9">
    <source>
        <dbReference type="SAM" id="SignalP"/>
    </source>
</evidence>
<protein>
    <recommendedName>
        <fullName evidence="10">CFEM domain-containing protein</fullName>
    </recommendedName>
</protein>
<dbReference type="Proteomes" id="UP000078237">
    <property type="component" value="Unassembled WGS sequence"/>
</dbReference>
<keyword evidence="5" id="KW-0472">Membrane</keyword>